<dbReference type="RefSeq" id="WP_094661386.1">
    <property type="nucleotide sequence ID" value="NZ_MWWR01000018.1"/>
</dbReference>
<organism evidence="2 3">
    <name type="scientific">Pseudoscardovia radai</name>
    <dbReference type="NCBI Taxonomy" id="987066"/>
    <lineage>
        <taxon>Bacteria</taxon>
        <taxon>Bacillati</taxon>
        <taxon>Actinomycetota</taxon>
        <taxon>Actinomycetes</taxon>
        <taxon>Bifidobacteriales</taxon>
        <taxon>Bifidobacteriaceae</taxon>
        <taxon>Pseudoscardovia</taxon>
    </lineage>
</organism>
<name>A0A261ESH4_9BIFI</name>
<feature type="compositionally biased region" description="Basic and acidic residues" evidence="1">
    <location>
        <begin position="20"/>
        <end position="30"/>
    </location>
</feature>
<feature type="compositionally biased region" description="Acidic residues" evidence="1">
    <location>
        <begin position="31"/>
        <end position="43"/>
    </location>
</feature>
<dbReference type="OrthoDB" id="8402552at2"/>
<evidence type="ECO:0000313" key="2">
    <source>
        <dbReference type="EMBL" id="OZG49785.1"/>
    </source>
</evidence>
<feature type="compositionally biased region" description="Acidic residues" evidence="1">
    <location>
        <begin position="75"/>
        <end position="99"/>
    </location>
</feature>
<protein>
    <submittedName>
        <fullName evidence="2">Uncharacterized protein</fullName>
    </submittedName>
</protein>
<keyword evidence="3" id="KW-1185">Reference proteome</keyword>
<accession>A0A261ESH4</accession>
<proteinExistence type="predicted"/>
<dbReference type="Proteomes" id="UP000216725">
    <property type="component" value="Unassembled WGS sequence"/>
</dbReference>
<evidence type="ECO:0000256" key="1">
    <source>
        <dbReference type="SAM" id="MobiDB-lite"/>
    </source>
</evidence>
<feature type="region of interest" description="Disordered" evidence="1">
    <location>
        <begin position="481"/>
        <end position="538"/>
    </location>
</feature>
<reference evidence="2 3" key="1">
    <citation type="journal article" date="2017" name="BMC Genomics">
        <title>Comparative genomic and phylogenomic analyses of the Bifidobacteriaceae family.</title>
        <authorList>
            <person name="Lugli G.A."/>
            <person name="Milani C."/>
            <person name="Turroni F."/>
            <person name="Duranti S."/>
            <person name="Mancabelli L."/>
            <person name="Mangifesta M."/>
            <person name="Ferrario C."/>
            <person name="Modesto M."/>
            <person name="Mattarelli P."/>
            <person name="Jiri K."/>
            <person name="van Sinderen D."/>
            <person name="Ventura M."/>
        </authorList>
    </citation>
    <scope>NUCLEOTIDE SEQUENCE [LARGE SCALE GENOMIC DNA]</scope>
    <source>
        <strain evidence="2 3">DSM 24742</strain>
    </source>
</reference>
<dbReference type="EMBL" id="MWWR01000018">
    <property type="protein sequence ID" value="OZG49785.1"/>
    <property type="molecule type" value="Genomic_DNA"/>
</dbReference>
<evidence type="ECO:0000313" key="3">
    <source>
        <dbReference type="Proteomes" id="UP000216725"/>
    </source>
</evidence>
<sequence length="538" mass="59466">MPQIQDSDYPADPSDEADETEKGRVLRHDERDDDERDDRDDEDSGHVAGSFVDDDIDYDDDDADDFDDGAVQGDDGADDDADDDDIDADDDSDDDDSDIDEDLERLREELPGIDELLDALSDAESAFVHTGGSHGAGGNLNDSAADDYDLLNDGEEAFDATYEGARPLLEVIAGSLDEDGCLPLDFTLPRSPEEIEALGQEADLPDGTRDALMLYQFGFPKTSDNATRLVRRMLRQASDRDFDKAIVSLNDALGESVSIMLSDTIADTLAEFGDAGVNLRNVFEFALVLLCYSSDVETVKIGLIILQSFDLSDVVRDLLCMFALSDEFTLFVLPSMTYWEDANEDIFALAQRVNGWGRIHCVNVMHPDTQEIRDWLLEEGWRNTVMAAYSAPQCFERSGAIDMLRIGQMSDEQFEDISQLLIVLIDEDGEPVPGMSALPDQEGIIDDFLRVASERLNDGGLTDDEREAVRYARAWRDGEDLDSLRDDDYGEETGEFEVYDDDDADDVDDVGDVDDTDDADIESTVDDADTTGEDGADE</sequence>
<dbReference type="AlphaFoldDB" id="A0A261ESH4"/>
<comment type="caution">
    <text evidence="2">The sequence shown here is derived from an EMBL/GenBank/DDBJ whole genome shotgun (WGS) entry which is preliminary data.</text>
</comment>
<feature type="compositionally biased region" description="Acidic residues" evidence="1">
    <location>
        <begin position="52"/>
        <end position="68"/>
    </location>
</feature>
<gene>
    <name evidence="2" type="ORF">PSRA_1590</name>
</gene>
<feature type="region of interest" description="Disordered" evidence="1">
    <location>
        <begin position="1"/>
        <end position="99"/>
    </location>
</feature>
<feature type="compositionally biased region" description="Acidic residues" evidence="1">
    <location>
        <begin position="488"/>
        <end position="538"/>
    </location>
</feature>